<sequence length="211" mass="23416">MNFENFHIIKHPLIEHKLTYIREKHTSKKEFKELVDEVALLMAYEITKDFSLQEIEISTPICKTRSKVVSGKKVVLVPILRAGLGMVDGILKLIPSARVGHIGLYRNEKTLQPVSYYFKIPSSCEDREFILVDPMLATGGSAVAAADMLKKAGAKNIKFMCLIAAPEGVERFCKAHPDVKVYAAGLDEKLNEHGYIVPGLGDAGDRLFGTK</sequence>
<evidence type="ECO:0000256" key="14">
    <source>
        <dbReference type="ARBA" id="ARBA00079807"/>
    </source>
</evidence>
<comment type="caution">
    <text evidence="17">The sequence shown here is derived from an EMBL/GenBank/DDBJ whole genome shotgun (WGS) entry which is preliminary data.</text>
</comment>
<dbReference type="GO" id="GO:0006223">
    <property type="term" value="P:uracil salvage"/>
    <property type="evidence" value="ECO:0007669"/>
    <property type="project" value="InterPro"/>
</dbReference>
<dbReference type="GO" id="GO:0000287">
    <property type="term" value="F:magnesium ion binding"/>
    <property type="evidence" value="ECO:0007669"/>
    <property type="project" value="UniProtKB-UniRule"/>
</dbReference>
<dbReference type="RefSeq" id="WP_303701055.1">
    <property type="nucleotide sequence ID" value="NZ_VSIV01000140.1"/>
</dbReference>
<protein>
    <recommendedName>
        <fullName evidence="13 15">Uracil phosphoribosyltransferase</fullName>
        <ecNumber evidence="3 15">2.4.2.9</ecNumber>
    </recommendedName>
    <alternativeName>
        <fullName evidence="10 15">UMP pyrophosphorylase</fullName>
    </alternativeName>
    <alternativeName>
        <fullName evidence="14 15">UPRTase</fullName>
    </alternativeName>
</protein>
<comment type="catalytic activity">
    <reaction evidence="11 15">
        <text>UMP + diphosphate = 5-phospho-alpha-D-ribose 1-diphosphate + uracil</text>
        <dbReference type="Rhea" id="RHEA:13017"/>
        <dbReference type="ChEBI" id="CHEBI:17568"/>
        <dbReference type="ChEBI" id="CHEBI:33019"/>
        <dbReference type="ChEBI" id="CHEBI:57865"/>
        <dbReference type="ChEBI" id="CHEBI:58017"/>
        <dbReference type="EC" id="2.4.2.9"/>
    </reaction>
</comment>
<feature type="binding site" evidence="15">
    <location>
        <begin position="201"/>
        <end position="203"/>
    </location>
    <ligand>
        <name>uracil</name>
        <dbReference type="ChEBI" id="CHEBI:17568"/>
    </ligand>
</feature>
<reference evidence="17 18" key="1">
    <citation type="submission" date="2019-08" db="EMBL/GenBank/DDBJ databases">
        <title>Genomic characterization of a novel candidate phylum (ARYD3) from a high temperature, high salinity tertiary oil reservoir in north central Oklahoma, USA.</title>
        <authorList>
            <person name="Youssef N.H."/>
            <person name="Yadav A."/>
            <person name="Elshahed M.S."/>
        </authorList>
    </citation>
    <scope>NUCLEOTIDE SEQUENCE [LARGE SCALE GENOMIC DNA]</scope>
    <source>
        <strain evidence="17">ARYD1</strain>
    </source>
</reference>
<evidence type="ECO:0000256" key="10">
    <source>
        <dbReference type="ARBA" id="ARBA00031082"/>
    </source>
</evidence>
<dbReference type="CDD" id="cd06223">
    <property type="entry name" value="PRTases_typeI"/>
    <property type="match status" value="1"/>
</dbReference>
<feature type="binding site" evidence="15">
    <location>
        <position position="106"/>
    </location>
    <ligand>
        <name>5-phospho-alpha-D-ribose 1-diphosphate</name>
        <dbReference type="ChEBI" id="CHEBI:58017"/>
    </ligand>
</feature>
<comment type="function">
    <text evidence="12 15">Catalyzes the conversion of uracil and 5-phospho-alpha-D-ribose 1-diphosphate (PRPP) to UMP and diphosphate.</text>
</comment>
<evidence type="ECO:0000256" key="11">
    <source>
        <dbReference type="ARBA" id="ARBA00052919"/>
    </source>
</evidence>
<dbReference type="GO" id="GO:0005737">
    <property type="term" value="C:cytoplasm"/>
    <property type="evidence" value="ECO:0007669"/>
    <property type="project" value="UniProtKB-ARBA"/>
</dbReference>
<dbReference type="GO" id="GO:0044206">
    <property type="term" value="P:UMP salvage"/>
    <property type="evidence" value="ECO:0007669"/>
    <property type="project" value="UniProtKB-UniRule"/>
</dbReference>
<keyword evidence="7 15" id="KW-0547">Nucleotide-binding</keyword>
<evidence type="ECO:0000256" key="9">
    <source>
        <dbReference type="ARBA" id="ARBA00023134"/>
    </source>
</evidence>
<keyword evidence="4 15" id="KW-0021">Allosteric enzyme</keyword>
<organism evidence="17 18">
    <name type="scientific">Flexistipes sinusarabici</name>
    <dbReference type="NCBI Taxonomy" id="2352"/>
    <lineage>
        <taxon>Bacteria</taxon>
        <taxon>Pseudomonadati</taxon>
        <taxon>Deferribacterota</taxon>
        <taxon>Deferribacteres</taxon>
        <taxon>Deferribacterales</taxon>
        <taxon>Flexistipitaceae</taxon>
        <taxon>Flexistipes</taxon>
    </lineage>
</organism>
<dbReference type="NCBIfam" id="TIGR01091">
    <property type="entry name" value="upp"/>
    <property type="match status" value="1"/>
</dbReference>
<comment type="similarity">
    <text evidence="2 15">Belongs to the UPRTase family.</text>
</comment>
<dbReference type="GO" id="GO:0004845">
    <property type="term" value="F:uracil phosphoribosyltransferase activity"/>
    <property type="evidence" value="ECO:0007669"/>
    <property type="project" value="UniProtKB-UniRule"/>
</dbReference>
<evidence type="ECO:0000256" key="13">
    <source>
        <dbReference type="ARBA" id="ARBA00072146"/>
    </source>
</evidence>
<dbReference type="NCBIfam" id="NF001097">
    <property type="entry name" value="PRK00129.1"/>
    <property type="match status" value="1"/>
</dbReference>
<dbReference type="Gene3D" id="3.40.50.2020">
    <property type="match status" value="1"/>
</dbReference>
<evidence type="ECO:0000256" key="4">
    <source>
        <dbReference type="ARBA" id="ARBA00022533"/>
    </source>
</evidence>
<evidence type="ECO:0000313" key="17">
    <source>
        <dbReference type="EMBL" id="TYB33510.1"/>
    </source>
</evidence>
<dbReference type="InterPro" id="IPR000836">
    <property type="entry name" value="PRTase_dom"/>
</dbReference>
<name>A0A5D0MPP4_FLESI</name>
<dbReference type="InterPro" id="IPR005765">
    <property type="entry name" value="UPRT"/>
</dbReference>
<evidence type="ECO:0000256" key="6">
    <source>
        <dbReference type="ARBA" id="ARBA00022679"/>
    </source>
</evidence>
<dbReference type="SUPFAM" id="SSF53271">
    <property type="entry name" value="PRTase-like"/>
    <property type="match status" value="1"/>
</dbReference>
<dbReference type="Proteomes" id="UP000323337">
    <property type="component" value="Unassembled WGS sequence"/>
</dbReference>
<comment type="pathway">
    <text evidence="1 15">Pyrimidine metabolism; UMP biosynthesis via salvage pathway; UMP from uracil: step 1/1.</text>
</comment>
<proteinExistence type="inferred from homology"/>
<gene>
    <name evidence="15" type="primary">upp</name>
    <name evidence="17" type="ORF">FXF49_06255</name>
</gene>
<feature type="binding site" evidence="15">
    <location>
        <position position="81"/>
    </location>
    <ligand>
        <name>5-phospho-alpha-D-ribose 1-diphosphate</name>
        <dbReference type="ChEBI" id="CHEBI:58017"/>
    </ligand>
</feature>
<feature type="binding site" evidence="15">
    <location>
        <position position="196"/>
    </location>
    <ligand>
        <name>uracil</name>
        <dbReference type="ChEBI" id="CHEBI:17568"/>
    </ligand>
</feature>
<keyword evidence="5 15" id="KW-0328">Glycosyltransferase</keyword>
<evidence type="ECO:0000256" key="7">
    <source>
        <dbReference type="ARBA" id="ARBA00022741"/>
    </source>
</evidence>
<dbReference type="PANTHER" id="PTHR32315:SF4">
    <property type="entry name" value="URACIL PHOSPHORIBOSYLTRANSFERASE, CHLOROPLASTIC"/>
    <property type="match status" value="1"/>
</dbReference>
<dbReference type="InterPro" id="IPR050054">
    <property type="entry name" value="UPRTase/APRTase"/>
</dbReference>
<feature type="binding site" evidence="15">
    <location>
        <position position="202"/>
    </location>
    <ligand>
        <name>5-phospho-alpha-D-ribose 1-diphosphate</name>
        <dbReference type="ChEBI" id="CHEBI:58017"/>
    </ligand>
</feature>
<evidence type="ECO:0000313" key="18">
    <source>
        <dbReference type="Proteomes" id="UP000323337"/>
    </source>
</evidence>
<comment type="cofactor">
    <cofactor evidence="15">
        <name>Mg(2+)</name>
        <dbReference type="ChEBI" id="CHEBI:18420"/>
    </cofactor>
    <text evidence="15">Binds 1 Mg(2+) ion per subunit. The magnesium is bound as Mg-PRPP.</text>
</comment>
<evidence type="ECO:0000256" key="5">
    <source>
        <dbReference type="ARBA" id="ARBA00022676"/>
    </source>
</evidence>
<dbReference type="InterPro" id="IPR034332">
    <property type="entry name" value="Upp_B"/>
</dbReference>
<evidence type="ECO:0000256" key="15">
    <source>
        <dbReference type="HAMAP-Rule" id="MF_01218"/>
    </source>
</evidence>
<dbReference type="EMBL" id="VSIV01000140">
    <property type="protein sequence ID" value="TYB33510.1"/>
    <property type="molecule type" value="Genomic_DNA"/>
</dbReference>
<evidence type="ECO:0000256" key="2">
    <source>
        <dbReference type="ARBA" id="ARBA00009516"/>
    </source>
</evidence>
<evidence type="ECO:0000256" key="1">
    <source>
        <dbReference type="ARBA" id="ARBA00005180"/>
    </source>
</evidence>
<dbReference type="GO" id="GO:0005525">
    <property type="term" value="F:GTP binding"/>
    <property type="evidence" value="ECO:0007669"/>
    <property type="project" value="UniProtKB-KW"/>
</dbReference>
<dbReference type="EC" id="2.4.2.9" evidence="3 15"/>
<keyword evidence="6 15" id="KW-0808">Transferase</keyword>
<dbReference type="FunFam" id="3.40.50.2020:FF:000003">
    <property type="entry name" value="Uracil phosphoribosyltransferase"/>
    <property type="match status" value="1"/>
</dbReference>
<dbReference type="InterPro" id="IPR029057">
    <property type="entry name" value="PRTase-like"/>
</dbReference>
<evidence type="ECO:0000256" key="3">
    <source>
        <dbReference type="ARBA" id="ARBA00011894"/>
    </source>
</evidence>
<evidence type="ECO:0000256" key="12">
    <source>
        <dbReference type="ARBA" id="ARBA00056901"/>
    </source>
</evidence>
<feature type="domain" description="Phosphoribosyltransferase" evidence="16">
    <location>
        <begin position="9"/>
        <end position="210"/>
    </location>
</feature>
<dbReference type="AlphaFoldDB" id="A0A5D0MPP4"/>
<dbReference type="PANTHER" id="PTHR32315">
    <property type="entry name" value="ADENINE PHOSPHORIBOSYLTRANSFERASE"/>
    <property type="match status" value="1"/>
</dbReference>
<dbReference type="UniPathway" id="UPA00574">
    <property type="reaction ID" value="UER00636"/>
</dbReference>
<dbReference type="HAMAP" id="MF_01218_B">
    <property type="entry name" value="Upp_B"/>
    <property type="match status" value="1"/>
</dbReference>
<evidence type="ECO:0000256" key="8">
    <source>
        <dbReference type="ARBA" id="ARBA00022842"/>
    </source>
</evidence>
<keyword evidence="9 15" id="KW-0342">GTP-binding</keyword>
<comment type="activity regulation">
    <text evidence="15">Allosterically activated by GTP.</text>
</comment>
<accession>A0A5D0MPP4</accession>
<dbReference type="Pfam" id="PF14681">
    <property type="entry name" value="UPRTase"/>
    <property type="match status" value="1"/>
</dbReference>
<feature type="binding site" evidence="15">
    <location>
        <begin position="133"/>
        <end position="141"/>
    </location>
    <ligand>
        <name>5-phospho-alpha-D-ribose 1-diphosphate</name>
        <dbReference type="ChEBI" id="CHEBI:58017"/>
    </ligand>
</feature>
<keyword evidence="8 15" id="KW-0460">Magnesium</keyword>
<evidence type="ECO:0000259" key="16">
    <source>
        <dbReference type="Pfam" id="PF14681"/>
    </source>
</evidence>